<dbReference type="EMBL" id="CP001810">
    <property type="protein sequence ID" value="ADL34265.1"/>
    <property type="molecule type" value="Genomic_DNA"/>
</dbReference>
<dbReference type="KEGG" id="bpb:bpr_I1528"/>
<sequence length="661" mass="74712">MARAELDVGELLMKLVARETGEISKVDYHPQKPEFSHDTVIGETRLLRQSPESQGVSSAFFVELIRKLSETKECNIHKFMALRHGKVIAECAFEPYDMDMWHVSYSMCKSIVGMAIGILIDEGKLSLDEKISDIFSSRMNPFGFLRKNVTVKNLLNMSSGVDFYEAGAISGNDWRKSFLEAGFKFDPGTQFEYNSMNTYMLSAIITEKTGESCFDYCKEKIFVPLGIQRVYWESCPQSITKGGWGLFIRIEDMAKLGQLYLQNGMWDGKQIVPADWVKESTSWQIETNKGDNSHYGYQLWINDDRPGSFAYNGMLGQNVFVYPDIDMVVVTNAGNSDIFQTSKMAVMIRNAMKDDIEVSDIPLPEDFSSLNSLKAICKSVSGRNNNFPVIYSGGWKNKAVRMTTGSARLHTSSYSDKRGNFKSQVRSFNVRKENHLIHEWLSKLDGRTYDIEQKGVGIFPLMMQVVHNNFTDGINKIGFRLCDDNSFYIDIYEGIEVYSLRCGFGGKRYISSINMHGEVYEVSLVSYCVTDEYNRLVIRNEINFLEEACLRTFNIFFYDDAADRDDRKGTFIHPSVPSRLEVRLMETPGTDMLINTMKTMAPDALSGMQGKVVSKFFKGGIKEAIEHAVNNTIQPTINGVLSLPSTPEPALDTPSEPVDAK</sequence>
<dbReference type="PANTHER" id="PTHR43283">
    <property type="entry name" value="BETA-LACTAMASE-RELATED"/>
    <property type="match status" value="1"/>
</dbReference>
<accession>E0RWG7</accession>
<gene>
    <name evidence="2" type="ordered locus">bpr_I1528</name>
</gene>
<dbReference type="PANTHER" id="PTHR43283:SF7">
    <property type="entry name" value="BETA-LACTAMASE-RELATED DOMAIN-CONTAINING PROTEIN"/>
    <property type="match status" value="1"/>
</dbReference>
<dbReference type="Proteomes" id="UP000001299">
    <property type="component" value="Chromosome 1"/>
</dbReference>
<keyword evidence="3" id="KW-1185">Reference proteome</keyword>
<reference evidence="2 3" key="1">
    <citation type="journal article" date="2010" name="PLoS ONE">
        <title>The glycobiome of the rumen bacterium Butyrivibrio proteoclasticus B316(T) highlights adaptation to a polysaccharide-rich environment.</title>
        <authorList>
            <person name="Kelly W.J."/>
            <person name="Leahy S.C."/>
            <person name="Altermann E."/>
            <person name="Yeoman C.J."/>
            <person name="Dunne J.C."/>
            <person name="Kong Z."/>
            <person name="Pacheco D.M."/>
            <person name="Li D."/>
            <person name="Noel S.J."/>
            <person name="Moon C.D."/>
            <person name="Cookson A.L."/>
            <person name="Attwood G.T."/>
        </authorList>
    </citation>
    <scope>NUCLEOTIDE SEQUENCE [LARGE SCALE GENOMIC DNA]</scope>
    <source>
        <strain evidence="3">ATCC 51982 / DSM 14932 / B316</strain>
    </source>
</reference>
<evidence type="ECO:0000313" key="3">
    <source>
        <dbReference type="Proteomes" id="UP000001299"/>
    </source>
</evidence>
<evidence type="ECO:0000259" key="1">
    <source>
        <dbReference type="Pfam" id="PF00144"/>
    </source>
</evidence>
<protein>
    <submittedName>
        <fullName evidence="2">Beta-lactamase family protein</fullName>
    </submittedName>
</protein>
<dbReference type="STRING" id="515622.bpr_I1528"/>
<dbReference type="RefSeq" id="WP_013280919.1">
    <property type="nucleotide sequence ID" value="NC_014387.1"/>
</dbReference>
<dbReference type="InterPro" id="IPR012338">
    <property type="entry name" value="Beta-lactam/transpept-like"/>
</dbReference>
<dbReference type="eggNOG" id="COG1680">
    <property type="taxonomic scope" value="Bacteria"/>
</dbReference>
<dbReference type="InterPro" id="IPR050789">
    <property type="entry name" value="Diverse_Enzym_Activities"/>
</dbReference>
<proteinExistence type="predicted"/>
<dbReference type="AlphaFoldDB" id="E0RWG7"/>
<dbReference type="InterPro" id="IPR001466">
    <property type="entry name" value="Beta-lactam-related"/>
</dbReference>
<dbReference type="Pfam" id="PF00144">
    <property type="entry name" value="Beta-lactamase"/>
    <property type="match status" value="1"/>
</dbReference>
<dbReference type="SUPFAM" id="SSF56601">
    <property type="entry name" value="beta-lactamase/transpeptidase-like"/>
    <property type="match status" value="1"/>
</dbReference>
<feature type="domain" description="Beta-lactamase-related" evidence="1">
    <location>
        <begin position="79"/>
        <end position="330"/>
    </location>
</feature>
<organism evidence="2 3">
    <name type="scientific">Butyrivibrio proteoclasticus (strain ATCC 51982 / DSM 14932 / B316)</name>
    <name type="common">Clostridium proteoclasticum</name>
    <dbReference type="NCBI Taxonomy" id="515622"/>
    <lineage>
        <taxon>Bacteria</taxon>
        <taxon>Bacillati</taxon>
        <taxon>Bacillota</taxon>
        <taxon>Clostridia</taxon>
        <taxon>Lachnospirales</taxon>
        <taxon>Lachnospiraceae</taxon>
        <taxon>Butyrivibrio</taxon>
    </lineage>
</organism>
<evidence type="ECO:0000313" key="2">
    <source>
        <dbReference type="EMBL" id="ADL34265.1"/>
    </source>
</evidence>
<dbReference type="HOGENOM" id="CLU_030169_3_2_9"/>
<dbReference type="Gene3D" id="3.40.710.10">
    <property type="entry name" value="DD-peptidase/beta-lactamase superfamily"/>
    <property type="match status" value="1"/>
</dbReference>
<name>E0RWG7_BUTPB</name>